<keyword evidence="3" id="KW-0560">Oxidoreductase</keyword>
<dbReference type="EMBL" id="ML976003">
    <property type="protein sequence ID" value="KAF1946422.1"/>
    <property type="molecule type" value="Genomic_DNA"/>
</dbReference>
<dbReference type="SUPFAM" id="SSF51735">
    <property type="entry name" value="NAD(P)-binding Rossmann-fold domains"/>
    <property type="match status" value="1"/>
</dbReference>
<dbReference type="Gene3D" id="3.40.50.720">
    <property type="entry name" value="NAD(P)-binding Rossmann-like Domain"/>
    <property type="match status" value="1"/>
</dbReference>
<dbReference type="PROSITE" id="PS00061">
    <property type="entry name" value="ADH_SHORT"/>
    <property type="match status" value="1"/>
</dbReference>
<dbReference type="GO" id="GO:0016616">
    <property type="term" value="F:oxidoreductase activity, acting on the CH-OH group of donors, NAD or NADP as acceptor"/>
    <property type="evidence" value="ECO:0007669"/>
    <property type="project" value="TreeGrafter"/>
</dbReference>
<dbReference type="PANTHER" id="PTHR44229">
    <property type="entry name" value="15-HYDROXYPROSTAGLANDIN DEHYDROGENASE [NAD(+)]"/>
    <property type="match status" value="1"/>
</dbReference>
<dbReference type="AlphaFoldDB" id="A0A6A5T3F1"/>
<gene>
    <name evidence="4" type="ORF">EJ02DRAFT_430712</name>
</gene>
<evidence type="ECO:0000313" key="4">
    <source>
        <dbReference type="EMBL" id="KAF1946422.1"/>
    </source>
</evidence>
<accession>A0A6A5T3F1</accession>
<dbReference type="Proteomes" id="UP000800038">
    <property type="component" value="Unassembled WGS sequence"/>
</dbReference>
<reference evidence="4" key="1">
    <citation type="journal article" date="2020" name="Stud. Mycol.">
        <title>101 Dothideomycetes genomes: a test case for predicting lifestyles and emergence of pathogens.</title>
        <authorList>
            <person name="Haridas S."/>
            <person name="Albert R."/>
            <person name="Binder M."/>
            <person name="Bloem J."/>
            <person name="Labutti K."/>
            <person name="Salamov A."/>
            <person name="Andreopoulos B."/>
            <person name="Baker S."/>
            <person name="Barry K."/>
            <person name="Bills G."/>
            <person name="Bluhm B."/>
            <person name="Cannon C."/>
            <person name="Castanera R."/>
            <person name="Culley D."/>
            <person name="Daum C."/>
            <person name="Ezra D."/>
            <person name="Gonzalez J."/>
            <person name="Henrissat B."/>
            <person name="Kuo A."/>
            <person name="Liang C."/>
            <person name="Lipzen A."/>
            <person name="Lutzoni F."/>
            <person name="Magnuson J."/>
            <person name="Mondo S."/>
            <person name="Nolan M."/>
            <person name="Ohm R."/>
            <person name="Pangilinan J."/>
            <person name="Park H.-J."/>
            <person name="Ramirez L."/>
            <person name="Alfaro M."/>
            <person name="Sun H."/>
            <person name="Tritt A."/>
            <person name="Yoshinaga Y."/>
            <person name="Zwiers L.-H."/>
            <person name="Turgeon B."/>
            <person name="Goodwin S."/>
            <person name="Spatafora J."/>
            <person name="Crous P."/>
            <person name="Grigoriev I."/>
        </authorList>
    </citation>
    <scope>NUCLEOTIDE SEQUENCE</scope>
    <source>
        <strain evidence="4">CBS 161.51</strain>
    </source>
</reference>
<evidence type="ECO:0000256" key="2">
    <source>
        <dbReference type="ARBA" id="ARBA00022857"/>
    </source>
</evidence>
<dbReference type="InterPro" id="IPR020904">
    <property type="entry name" value="Sc_DH/Rdtase_CS"/>
</dbReference>
<dbReference type="GO" id="GO:0005737">
    <property type="term" value="C:cytoplasm"/>
    <property type="evidence" value="ECO:0007669"/>
    <property type="project" value="TreeGrafter"/>
</dbReference>
<dbReference type="Pfam" id="PF13561">
    <property type="entry name" value="adh_short_C2"/>
    <property type="match status" value="1"/>
</dbReference>
<sequence length="399" mass="43796">MSIWPLFAKECKDDVSETNYYGLIPAKRADHPGDTTTVWIHTEPNIILRLPDKEVEEGVPRVCLMAAFVPDPRDPERQGVHFDMHFEENNEMLQRLAKTYRVIGYAIDDGMRVICASGMGLAVATSLSQRPDWTLHILDLDSSTGQPIASSLGATFHACDVTDESTLASIFKTVFNQHRRLDFVFANAGIAEHAIFYDDQQGEDGKDGPELPVEGMHALIDINLKSVITTTYLAAHWMRKSPTSADPDKSIVITASCGGLYPSYYTPIYTASKHGVVGFMRGIAPYYYHKSGIRVNAICPGAVRTNLLSSQEWSLFDDEYFTPVSKIAAVVCMLVDGRDDGTGSVGREVEGGVESIRAGVMQGRAVEISGSRHYYREAVEYADGGIASVMGSTKHAVTE</sequence>
<keyword evidence="5" id="KW-1185">Reference proteome</keyword>
<dbReference type="PRINTS" id="PR00081">
    <property type="entry name" value="GDHRDH"/>
</dbReference>
<evidence type="ECO:0000256" key="3">
    <source>
        <dbReference type="ARBA" id="ARBA00023002"/>
    </source>
</evidence>
<protein>
    <submittedName>
        <fullName evidence="4">NAD(P)-binding protein</fullName>
    </submittedName>
</protein>
<organism evidence="4 5">
    <name type="scientific">Clathrospora elynae</name>
    <dbReference type="NCBI Taxonomy" id="706981"/>
    <lineage>
        <taxon>Eukaryota</taxon>
        <taxon>Fungi</taxon>
        <taxon>Dikarya</taxon>
        <taxon>Ascomycota</taxon>
        <taxon>Pezizomycotina</taxon>
        <taxon>Dothideomycetes</taxon>
        <taxon>Pleosporomycetidae</taxon>
        <taxon>Pleosporales</taxon>
        <taxon>Diademaceae</taxon>
        <taxon>Clathrospora</taxon>
    </lineage>
</organism>
<dbReference type="OrthoDB" id="5371740at2759"/>
<keyword evidence="2" id="KW-0521">NADP</keyword>
<dbReference type="InterPro" id="IPR036291">
    <property type="entry name" value="NAD(P)-bd_dom_sf"/>
</dbReference>
<dbReference type="PANTHER" id="PTHR44229:SF4">
    <property type="entry name" value="15-HYDROXYPROSTAGLANDIN DEHYDROGENASE [NAD(+)]"/>
    <property type="match status" value="1"/>
</dbReference>
<name>A0A6A5T3F1_9PLEO</name>
<evidence type="ECO:0000256" key="1">
    <source>
        <dbReference type="ARBA" id="ARBA00006484"/>
    </source>
</evidence>
<proteinExistence type="inferred from homology"/>
<comment type="similarity">
    <text evidence="1">Belongs to the short-chain dehydrogenases/reductases (SDR) family.</text>
</comment>
<dbReference type="InterPro" id="IPR002347">
    <property type="entry name" value="SDR_fam"/>
</dbReference>
<evidence type="ECO:0000313" key="5">
    <source>
        <dbReference type="Proteomes" id="UP000800038"/>
    </source>
</evidence>